<evidence type="ECO:0000256" key="1">
    <source>
        <dbReference type="SAM" id="MobiDB-lite"/>
    </source>
</evidence>
<dbReference type="Proteomes" id="UP000887566">
    <property type="component" value="Unplaced"/>
</dbReference>
<protein>
    <submittedName>
        <fullName evidence="4">Uncharacterized protein</fullName>
    </submittedName>
</protein>
<evidence type="ECO:0000313" key="4">
    <source>
        <dbReference type="WBParaSite" id="PSAMB.scaffold1352size32627.g12550.t1"/>
    </source>
</evidence>
<keyword evidence="2" id="KW-0732">Signal</keyword>
<reference evidence="4" key="1">
    <citation type="submission" date="2022-11" db="UniProtKB">
        <authorList>
            <consortium name="WormBaseParasite"/>
        </authorList>
    </citation>
    <scope>IDENTIFICATION</scope>
</reference>
<dbReference type="WBParaSite" id="PSAMB.scaffold1352size32627.g12550.t1">
    <property type="protein sequence ID" value="PSAMB.scaffold1352size32627.g12550.t1"/>
    <property type="gene ID" value="PSAMB.scaffold1352size32627.g12550"/>
</dbReference>
<sequence length="168" mass="18114">MALSNFAILAMIFASAFAHGHHGFHEPKCEAPSAEMTAKLDADSQAKIAAIWASYDAAVNANCSQQFADTGAVFKAYYEAKAAALTGTAKEVYDQIQAIKASATGDNKWQQWKQIKDLIESQQDPSVKEALNEVFPWNHGGDRQGKGMKWHGKGDKSSEEAVVPAPSA</sequence>
<proteinExistence type="predicted"/>
<dbReference type="AlphaFoldDB" id="A0A914UXZ6"/>
<feature type="region of interest" description="Disordered" evidence="1">
    <location>
        <begin position="136"/>
        <end position="168"/>
    </location>
</feature>
<name>A0A914UXZ6_9BILA</name>
<keyword evidence="3" id="KW-1185">Reference proteome</keyword>
<accession>A0A914UXZ6</accession>
<feature type="signal peptide" evidence="2">
    <location>
        <begin position="1"/>
        <end position="18"/>
    </location>
</feature>
<evidence type="ECO:0000313" key="3">
    <source>
        <dbReference type="Proteomes" id="UP000887566"/>
    </source>
</evidence>
<evidence type="ECO:0000256" key="2">
    <source>
        <dbReference type="SAM" id="SignalP"/>
    </source>
</evidence>
<feature type="chain" id="PRO_5037688185" evidence="2">
    <location>
        <begin position="19"/>
        <end position="168"/>
    </location>
</feature>
<organism evidence="3 4">
    <name type="scientific">Plectus sambesii</name>
    <dbReference type="NCBI Taxonomy" id="2011161"/>
    <lineage>
        <taxon>Eukaryota</taxon>
        <taxon>Metazoa</taxon>
        <taxon>Ecdysozoa</taxon>
        <taxon>Nematoda</taxon>
        <taxon>Chromadorea</taxon>
        <taxon>Plectida</taxon>
        <taxon>Plectina</taxon>
        <taxon>Plectoidea</taxon>
        <taxon>Plectidae</taxon>
        <taxon>Plectus</taxon>
    </lineage>
</organism>